<proteinExistence type="predicted"/>
<feature type="transmembrane region" description="Helical" evidence="5">
    <location>
        <begin position="539"/>
        <end position="557"/>
    </location>
</feature>
<feature type="domain" description="Golgi pH regulator conserved" evidence="7">
    <location>
        <begin position="192"/>
        <end position="264"/>
    </location>
</feature>
<evidence type="ECO:0000313" key="8">
    <source>
        <dbReference type="EMBL" id="EER31730.1"/>
    </source>
</evidence>
<keyword evidence="3 5" id="KW-1133">Transmembrane helix</keyword>
<dbReference type="KEGG" id="ctp:CTRG_04513"/>
<accession>C5MEM0</accession>
<evidence type="ECO:0000259" key="7">
    <source>
        <dbReference type="Pfam" id="PF12537"/>
    </source>
</evidence>
<dbReference type="eggNOG" id="KOG2417">
    <property type="taxonomic scope" value="Eukaryota"/>
</dbReference>
<feature type="transmembrane region" description="Helical" evidence="5">
    <location>
        <begin position="363"/>
        <end position="385"/>
    </location>
</feature>
<evidence type="ECO:0000256" key="4">
    <source>
        <dbReference type="ARBA" id="ARBA00023136"/>
    </source>
</evidence>
<dbReference type="InterPro" id="IPR025969">
    <property type="entry name" value="ABA_GPCR_dom"/>
</dbReference>
<dbReference type="InterPro" id="IPR022535">
    <property type="entry name" value="Golgi_pH-regulator_cons_dom"/>
</dbReference>
<name>C5MEM0_CANTT</name>
<keyword evidence="2 5" id="KW-0812">Transmembrane</keyword>
<dbReference type="PANTHER" id="PTHR15948">
    <property type="entry name" value="G-PROTEIN COUPLED RECEPTOR 89-RELATED"/>
    <property type="match status" value="1"/>
</dbReference>
<dbReference type="GeneID" id="8299882"/>
<reference evidence="8 9" key="1">
    <citation type="journal article" date="2009" name="Nature">
        <title>Evolution of pathogenicity and sexual reproduction in eight Candida genomes.</title>
        <authorList>
            <person name="Butler G."/>
            <person name="Rasmussen M.D."/>
            <person name="Lin M.F."/>
            <person name="Santos M.A."/>
            <person name="Sakthikumar S."/>
            <person name="Munro C.A."/>
            <person name="Rheinbay E."/>
            <person name="Grabherr M."/>
            <person name="Forche A."/>
            <person name="Reedy J.L."/>
            <person name="Agrafioti I."/>
            <person name="Arnaud M.B."/>
            <person name="Bates S."/>
            <person name="Brown A.J."/>
            <person name="Brunke S."/>
            <person name="Costanzo M.C."/>
            <person name="Fitzpatrick D.A."/>
            <person name="de Groot P.W."/>
            <person name="Harris D."/>
            <person name="Hoyer L.L."/>
            <person name="Hube B."/>
            <person name="Klis F.M."/>
            <person name="Kodira C."/>
            <person name="Lennard N."/>
            <person name="Logue M.E."/>
            <person name="Martin R."/>
            <person name="Neiman A.M."/>
            <person name="Nikolaou E."/>
            <person name="Quail M.A."/>
            <person name="Quinn J."/>
            <person name="Santos M.C."/>
            <person name="Schmitzberger F.F."/>
            <person name="Sherlock G."/>
            <person name="Shah P."/>
            <person name="Silverstein K.A."/>
            <person name="Skrzypek M.S."/>
            <person name="Soll D."/>
            <person name="Staggs R."/>
            <person name="Stansfield I."/>
            <person name="Stumpf M.P."/>
            <person name="Sudbery P.E."/>
            <person name="Srikantha T."/>
            <person name="Zeng Q."/>
            <person name="Berman J."/>
            <person name="Berriman M."/>
            <person name="Heitman J."/>
            <person name="Gow N.A."/>
            <person name="Lorenz M.C."/>
            <person name="Birren B.W."/>
            <person name="Kellis M."/>
            <person name="Cuomo C.A."/>
        </authorList>
    </citation>
    <scope>NUCLEOTIDE SEQUENCE [LARGE SCALE GENOMIC DNA]</scope>
    <source>
        <strain evidence="9">ATCC MYA-3404 / T1</strain>
    </source>
</reference>
<evidence type="ECO:0000256" key="2">
    <source>
        <dbReference type="ARBA" id="ARBA00022692"/>
    </source>
</evidence>
<evidence type="ECO:0000259" key="6">
    <source>
        <dbReference type="Pfam" id="PF12430"/>
    </source>
</evidence>
<dbReference type="RefSeq" id="XP_002550215.1">
    <property type="nucleotide sequence ID" value="XM_002550169.1"/>
</dbReference>
<protein>
    <recommendedName>
        <fullName evidence="10">Abscisic acid G-protein coupled receptor-like domain-containing protein</fullName>
    </recommendedName>
</protein>
<dbReference type="Pfam" id="PF12430">
    <property type="entry name" value="ABA_GPCR"/>
    <property type="match status" value="1"/>
</dbReference>
<feature type="transmembrane region" description="Helical" evidence="5">
    <location>
        <begin position="158"/>
        <end position="177"/>
    </location>
</feature>
<keyword evidence="9" id="KW-1185">Reference proteome</keyword>
<dbReference type="STRING" id="294747.C5MEM0"/>
<feature type="transmembrane region" description="Helical" evidence="5">
    <location>
        <begin position="475"/>
        <end position="496"/>
    </location>
</feature>
<dbReference type="EMBL" id="GG692400">
    <property type="protein sequence ID" value="EER31730.1"/>
    <property type="molecule type" value="Genomic_DNA"/>
</dbReference>
<dbReference type="OrthoDB" id="264392at2759"/>
<dbReference type="InterPro" id="IPR015672">
    <property type="entry name" value="GPHR/GTG"/>
</dbReference>
<dbReference type="PANTHER" id="PTHR15948:SF0">
    <property type="entry name" value="GOLGI PH REGULATOR A-RELATED"/>
    <property type="match status" value="1"/>
</dbReference>
<dbReference type="AlphaFoldDB" id="C5MEM0"/>
<keyword evidence="4 5" id="KW-0472">Membrane</keyword>
<evidence type="ECO:0000256" key="1">
    <source>
        <dbReference type="ARBA" id="ARBA00004141"/>
    </source>
</evidence>
<organism evidence="8 9">
    <name type="scientific">Candida tropicalis (strain ATCC MYA-3404 / T1)</name>
    <name type="common">Yeast</name>
    <dbReference type="NCBI Taxonomy" id="294747"/>
    <lineage>
        <taxon>Eukaryota</taxon>
        <taxon>Fungi</taxon>
        <taxon>Dikarya</taxon>
        <taxon>Ascomycota</taxon>
        <taxon>Saccharomycotina</taxon>
        <taxon>Pichiomycetes</taxon>
        <taxon>Debaryomycetaceae</taxon>
        <taxon>Candida/Lodderomyces clade</taxon>
        <taxon>Candida</taxon>
    </lineage>
</organism>
<feature type="transmembrane region" description="Helical" evidence="5">
    <location>
        <begin position="432"/>
        <end position="454"/>
    </location>
</feature>
<feature type="transmembrane region" description="Helical" evidence="5">
    <location>
        <begin position="90"/>
        <end position="110"/>
    </location>
</feature>
<evidence type="ECO:0000256" key="5">
    <source>
        <dbReference type="SAM" id="Phobius"/>
    </source>
</evidence>
<evidence type="ECO:0000256" key="3">
    <source>
        <dbReference type="ARBA" id="ARBA00022989"/>
    </source>
</evidence>
<feature type="domain" description="Abscisic acid G-protein coupled receptor-like" evidence="6">
    <location>
        <begin position="351"/>
        <end position="555"/>
    </location>
</feature>
<dbReference type="Proteomes" id="UP000002037">
    <property type="component" value="Unassembled WGS sequence"/>
</dbReference>
<feature type="transmembrane region" description="Helical" evidence="5">
    <location>
        <begin position="197"/>
        <end position="217"/>
    </location>
</feature>
<sequence>MSLLSTTPFFVVVSIVFIWSFLFIFKKNLLQKYSIHLHIPQSQINDYLDKNLKSLKLIRVQIDDAESEDEYLTMKSKPLIQKKEDTRNNIIGLIFSTTMALSVGLISLILLELGDSLDADYRLGLFKFTINTLMLLLVMVLPISIISLLIAQDDLPRTVKSVGLIIGSYIGWLVILHKCGDLTQSFNTGSRSFIEKIINQVSIVGITILAILSGVGSTSTPYKIFEKYKLINSDDREVGELDINTAIQYFNNTSTLLAKREQELEKLQMASGGTIYNLPDNEYSEGTLKPPKRLSLLNRVQSFAHIPTKNTEENELTNEIDSLKSLRNSLYSDLIKAISRYHNQNSQQNIGLERVLEWANWGLAVYCVYRIVNVFLIKLPILFFYGEQDYTVQSEVIDSAEEPSISKDALAITLSKVILTIFYNLPVSESQLVNQLSFILSASLFICSFSNVLTTFKSFSKFFPGHSGSATAKTWLKYLVVAELVGVYVIATALLIRTNLPANLSNQISQILSLSGHTVQAANSSIKEVVFIDNWFDKIFAITCVVSGFVIVAKRLLDEDRLNTGVSSYDEESFIEDDGSTFKLA</sequence>
<evidence type="ECO:0000313" key="9">
    <source>
        <dbReference type="Proteomes" id="UP000002037"/>
    </source>
</evidence>
<feature type="transmembrane region" description="Helical" evidence="5">
    <location>
        <begin position="6"/>
        <end position="25"/>
    </location>
</feature>
<dbReference type="Pfam" id="PF12537">
    <property type="entry name" value="GPHR_N"/>
    <property type="match status" value="1"/>
</dbReference>
<dbReference type="HOGENOM" id="CLU_031389_0_0_1"/>
<comment type="subcellular location">
    <subcellularLocation>
        <location evidence="1">Membrane</location>
        <topology evidence="1">Multi-pass membrane protein</topology>
    </subcellularLocation>
</comment>
<evidence type="ECO:0008006" key="10">
    <source>
        <dbReference type="Google" id="ProtNLM"/>
    </source>
</evidence>
<dbReference type="GO" id="GO:0016020">
    <property type="term" value="C:membrane"/>
    <property type="evidence" value="ECO:0007669"/>
    <property type="project" value="UniProtKB-SubCell"/>
</dbReference>
<feature type="transmembrane region" description="Helical" evidence="5">
    <location>
        <begin position="130"/>
        <end position="151"/>
    </location>
</feature>
<gene>
    <name evidence="8" type="ORF">CTRG_04513</name>
</gene>
<dbReference type="VEuPathDB" id="FungiDB:CTRG_04513"/>